<dbReference type="Proteomes" id="UP000593579">
    <property type="component" value="Unassembled WGS sequence"/>
</dbReference>
<accession>A0A7J9D0E4</accession>
<evidence type="ECO:0000313" key="3">
    <source>
        <dbReference type="Proteomes" id="UP000593579"/>
    </source>
</evidence>
<proteinExistence type="predicted"/>
<dbReference type="EMBL" id="JABEZY010260397">
    <property type="protein sequence ID" value="MBA0754192.1"/>
    <property type="molecule type" value="Genomic_DNA"/>
</dbReference>
<reference evidence="2 3" key="1">
    <citation type="journal article" date="2019" name="Genome Biol. Evol.">
        <title>Insights into the evolution of the New World diploid cottons (Gossypium, subgenus Houzingenia) based on genome sequencing.</title>
        <authorList>
            <person name="Grover C.E."/>
            <person name="Arick M.A. 2nd"/>
            <person name="Thrash A."/>
            <person name="Conover J.L."/>
            <person name="Sanders W.S."/>
            <person name="Peterson D.G."/>
            <person name="Frelichowski J.E."/>
            <person name="Scheffler J.A."/>
            <person name="Scheffler B.E."/>
            <person name="Wendel J.F."/>
        </authorList>
    </citation>
    <scope>NUCLEOTIDE SEQUENCE [LARGE SCALE GENOMIC DNA]</scope>
    <source>
        <strain evidence="2">5</strain>
        <tissue evidence="2">Leaf</tissue>
    </source>
</reference>
<organism evidence="2 3">
    <name type="scientific">Gossypium gossypioides</name>
    <name type="common">Mexican cotton</name>
    <name type="synonym">Selera gossypioides</name>
    <dbReference type="NCBI Taxonomy" id="34282"/>
    <lineage>
        <taxon>Eukaryota</taxon>
        <taxon>Viridiplantae</taxon>
        <taxon>Streptophyta</taxon>
        <taxon>Embryophyta</taxon>
        <taxon>Tracheophyta</taxon>
        <taxon>Spermatophyta</taxon>
        <taxon>Magnoliopsida</taxon>
        <taxon>eudicotyledons</taxon>
        <taxon>Gunneridae</taxon>
        <taxon>Pentapetalae</taxon>
        <taxon>rosids</taxon>
        <taxon>malvids</taxon>
        <taxon>Malvales</taxon>
        <taxon>Malvaceae</taxon>
        <taxon>Malvoideae</taxon>
        <taxon>Gossypium</taxon>
    </lineage>
</organism>
<evidence type="ECO:0000313" key="2">
    <source>
        <dbReference type="EMBL" id="MBA0754192.1"/>
    </source>
</evidence>
<evidence type="ECO:0000256" key="1">
    <source>
        <dbReference type="SAM" id="MobiDB-lite"/>
    </source>
</evidence>
<sequence>MASCIYCQQRRGSDNYVSKGNDVARHSPGPSSTRPKHSPGLSSAAIQSLGPARAPTQSPDPAVHPTIPTAQPF</sequence>
<dbReference type="OrthoDB" id="10411746at2759"/>
<name>A0A7J9D0E4_GOSGO</name>
<gene>
    <name evidence="2" type="ORF">Gogos_020926</name>
</gene>
<protein>
    <submittedName>
        <fullName evidence="2">Uncharacterized protein</fullName>
    </submittedName>
</protein>
<keyword evidence="3" id="KW-1185">Reference proteome</keyword>
<dbReference type="AlphaFoldDB" id="A0A7J9D0E4"/>
<comment type="caution">
    <text evidence="2">The sequence shown here is derived from an EMBL/GenBank/DDBJ whole genome shotgun (WGS) entry which is preliminary data.</text>
</comment>
<feature type="region of interest" description="Disordered" evidence="1">
    <location>
        <begin position="11"/>
        <end position="73"/>
    </location>
</feature>